<feature type="region of interest" description="Disordered" evidence="1">
    <location>
        <begin position="1"/>
        <end position="29"/>
    </location>
</feature>
<sequence>MSRKRGAGDKGDENEEGIPEVAAVDNSTTLTTVSAPAATDQFMKTPEFRENFVEFVPVDALMALRLATKAWKVVAEEVIDEGVESGELMVQDGKDKKGHNCGRRELVTRVIFLLNIT</sequence>
<dbReference type="EMBL" id="BLQM01000434">
    <property type="protein sequence ID" value="GMH89673.1"/>
    <property type="molecule type" value="Genomic_DNA"/>
</dbReference>
<evidence type="ECO:0000313" key="3">
    <source>
        <dbReference type="Proteomes" id="UP001162640"/>
    </source>
</evidence>
<evidence type="ECO:0000313" key="2">
    <source>
        <dbReference type="EMBL" id="GMH89673.1"/>
    </source>
</evidence>
<organism evidence="2 3">
    <name type="scientific">Triparma laevis f. inornata</name>
    <dbReference type="NCBI Taxonomy" id="1714386"/>
    <lineage>
        <taxon>Eukaryota</taxon>
        <taxon>Sar</taxon>
        <taxon>Stramenopiles</taxon>
        <taxon>Ochrophyta</taxon>
        <taxon>Bolidophyceae</taxon>
        <taxon>Parmales</taxon>
        <taxon>Triparmaceae</taxon>
        <taxon>Triparma</taxon>
    </lineage>
</organism>
<proteinExistence type="predicted"/>
<dbReference type="Proteomes" id="UP001162640">
    <property type="component" value="Unassembled WGS sequence"/>
</dbReference>
<comment type="caution">
    <text evidence="2">The sequence shown here is derived from an EMBL/GenBank/DDBJ whole genome shotgun (WGS) entry which is preliminary data.</text>
</comment>
<feature type="compositionally biased region" description="Basic and acidic residues" evidence="1">
    <location>
        <begin position="1"/>
        <end position="11"/>
    </location>
</feature>
<accession>A0A9W7ES73</accession>
<reference evidence="3" key="1">
    <citation type="journal article" date="2023" name="Commun. Biol.">
        <title>Genome analysis of Parmales, the sister group of diatoms, reveals the evolutionary specialization of diatoms from phago-mixotrophs to photoautotrophs.</title>
        <authorList>
            <person name="Ban H."/>
            <person name="Sato S."/>
            <person name="Yoshikawa S."/>
            <person name="Yamada K."/>
            <person name="Nakamura Y."/>
            <person name="Ichinomiya M."/>
            <person name="Sato N."/>
            <person name="Blanc-Mathieu R."/>
            <person name="Endo H."/>
            <person name="Kuwata A."/>
            <person name="Ogata H."/>
        </authorList>
    </citation>
    <scope>NUCLEOTIDE SEQUENCE [LARGE SCALE GENOMIC DNA]</scope>
</reference>
<gene>
    <name evidence="2" type="ORF">TL16_g11528</name>
</gene>
<protein>
    <submittedName>
        <fullName evidence="2">Uncharacterized protein</fullName>
    </submittedName>
</protein>
<evidence type="ECO:0000256" key="1">
    <source>
        <dbReference type="SAM" id="MobiDB-lite"/>
    </source>
</evidence>
<dbReference type="AlphaFoldDB" id="A0A9W7ES73"/>
<name>A0A9W7ES73_9STRA</name>